<protein>
    <submittedName>
        <fullName evidence="2">Stage II sporulation protein M</fullName>
    </submittedName>
</protein>
<keyword evidence="1" id="KW-0812">Transmembrane</keyword>
<reference evidence="2 3" key="1">
    <citation type="submission" date="2020-08" db="EMBL/GenBank/DDBJ databases">
        <authorList>
            <person name="Liu C."/>
            <person name="Sun Q."/>
        </authorList>
    </citation>
    <scope>NUCLEOTIDE SEQUENCE [LARGE SCALE GENOMIC DNA]</scope>
    <source>
        <strain evidence="2 3">NSJ-29</strain>
    </source>
</reference>
<evidence type="ECO:0000313" key="3">
    <source>
        <dbReference type="Proteomes" id="UP000515860"/>
    </source>
</evidence>
<dbReference type="RefSeq" id="WP_249329007.1">
    <property type="nucleotide sequence ID" value="NZ_CP060635.1"/>
</dbReference>
<feature type="transmembrane region" description="Helical" evidence="1">
    <location>
        <begin position="161"/>
        <end position="181"/>
    </location>
</feature>
<sequence>MGKFRKSEQLAYWRFFLLLFLAGFVLGIIFVNLVWRYRTQDIDTLSLFSTGEGVSVQVHTSGYLWYLVQKRMGMLGVYHLVGVTVLGTVLVIAGLLWMGFLSGALAAIAILQLGLKGFAVLVAACVPQIFLYLPAGLFYLTSVYQMSEKSRGADGLNRKLYKGYLLNCLAPLAVIFCGILLECYVNPYILNLVF</sequence>
<dbReference type="KEGG" id="whj:H9Q79_00885"/>
<proteinExistence type="predicted"/>
<evidence type="ECO:0000256" key="1">
    <source>
        <dbReference type="SAM" id="Phobius"/>
    </source>
</evidence>
<keyword evidence="1" id="KW-1133">Transmembrane helix</keyword>
<dbReference type="Proteomes" id="UP000515860">
    <property type="component" value="Chromosome"/>
</dbReference>
<keyword evidence="3" id="KW-1185">Reference proteome</keyword>
<gene>
    <name evidence="2" type="ORF">H9Q79_00885</name>
</gene>
<feature type="transmembrane region" description="Helical" evidence="1">
    <location>
        <begin position="117"/>
        <end position="140"/>
    </location>
</feature>
<evidence type="ECO:0000313" key="2">
    <source>
        <dbReference type="EMBL" id="QNM08894.1"/>
    </source>
</evidence>
<accession>A0A7G9GDL2</accession>
<name>A0A7G9GDL2_9FIRM</name>
<organism evidence="2 3">
    <name type="scientific">Wansuia hejianensis</name>
    <dbReference type="NCBI Taxonomy" id="2763667"/>
    <lineage>
        <taxon>Bacteria</taxon>
        <taxon>Bacillati</taxon>
        <taxon>Bacillota</taxon>
        <taxon>Clostridia</taxon>
        <taxon>Lachnospirales</taxon>
        <taxon>Lachnospiraceae</taxon>
        <taxon>Wansuia</taxon>
    </lineage>
</organism>
<keyword evidence="1" id="KW-0472">Membrane</keyword>
<dbReference type="AlphaFoldDB" id="A0A7G9GDL2"/>
<feature type="transmembrane region" description="Helical" evidence="1">
    <location>
        <begin position="80"/>
        <end position="111"/>
    </location>
</feature>
<feature type="transmembrane region" description="Helical" evidence="1">
    <location>
        <begin position="12"/>
        <end position="35"/>
    </location>
</feature>
<dbReference type="EMBL" id="CP060635">
    <property type="protein sequence ID" value="QNM08894.1"/>
    <property type="molecule type" value="Genomic_DNA"/>
</dbReference>